<comment type="subunit">
    <text evidence="6">Heterooligomer composed of large and small subunits.</text>
</comment>
<dbReference type="EMBL" id="BKCN01000005">
    <property type="protein sequence ID" value="GER03643.1"/>
    <property type="molecule type" value="Genomic_DNA"/>
</dbReference>
<dbReference type="Proteomes" id="UP000324996">
    <property type="component" value="Unassembled WGS sequence"/>
</dbReference>
<comment type="caution">
    <text evidence="7">The sequence shown here is derived from an EMBL/GenBank/DDBJ whole genome shotgun (WGS) entry which is preliminary data.</text>
</comment>
<dbReference type="InterPro" id="IPR037004">
    <property type="entry name" value="Exonuc_VII_ssu_sf"/>
</dbReference>
<evidence type="ECO:0000256" key="3">
    <source>
        <dbReference type="ARBA" id="ARBA00022722"/>
    </source>
</evidence>
<dbReference type="NCBIfam" id="TIGR01280">
    <property type="entry name" value="xseB"/>
    <property type="match status" value="1"/>
</dbReference>
<keyword evidence="2 6" id="KW-0963">Cytoplasm</keyword>
<dbReference type="AlphaFoldDB" id="A0A5A7N5P2"/>
<dbReference type="NCBIfam" id="NF002139">
    <property type="entry name" value="PRK00977.1-3"/>
    <property type="match status" value="1"/>
</dbReference>
<evidence type="ECO:0000256" key="5">
    <source>
        <dbReference type="ARBA" id="ARBA00022839"/>
    </source>
</evidence>
<dbReference type="RefSeq" id="WP_042085977.1">
    <property type="nucleotide sequence ID" value="NZ_BKCN01000005.1"/>
</dbReference>
<keyword evidence="3 6" id="KW-0540">Nuclease</keyword>
<evidence type="ECO:0000256" key="2">
    <source>
        <dbReference type="ARBA" id="ARBA00022490"/>
    </source>
</evidence>
<keyword evidence="5 6" id="KW-0269">Exonuclease</keyword>
<evidence type="ECO:0000313" key="8">
    <source>
        <dbReference type="Proteomes" id="UP000324996"/>
    </source>
</evidence>
<dbReference type="HAMAP" id="MF_00337">
    <property type="entry name" value="Exonuc_7_S"/>
    <property type="match status" value="1"/>
</dbReference>
<protein>
    <recommendedName>
        <fullName evidence="6">Exodeoxyribonuclease 7 small subunit</fullName>
        <ecNumber evidence="6">3.1.11.6</ecNumber>
    </recommendedName>
    <alternativeName>
        <fullName evidence="6">Exodeoxyribonuclease VII small subunit</fullName>
        <shortName evidence="6">Exonuclease VII small subunit</shortName>
    </alternativeName>
</protein>
<evidence type="ECO:0000313" key="7">
    <source>
        <dbReference type="EMBL" id="GER03643.1"/>
    </source>
</evidence>
<dbReference type="EC" id="3.1.11.6" evidence="6"/>
<dbReference type="Pfam" id="PF02609">
    <property type="entry name" value="Exonuc_VII_S"/>
    <property type="match status" value="1"/>
</dbReference>
<reference evidence="7 8" key="1">
    <citation type="submission" date="2019-09" db="EMBL/GenBank/DDBJ databases">
        <title>NBRP : Genome information of microbial organism related human and environment.</title>
        <authorList>
            <person name="Hattori M."/>
            <person name="Oshima K."/>
            <person name="Inaba H."/>
            <person name="Suda W."/>
            <person name="Sakamoto M."/>
            <person name="Iino T."/>
            <person name="Kitahara M."/>
            <person name="Oshida Y."/>
            <person name="Iida T."/>
            <person name="Kudo T."/>
            <person name="Itoh T."/>
            <person name="Ohkuma M."/>
        </authorList>
    </citation>
    <scope>NUCLEOTIDE SEQUENCE [LARGE SCALE GENOMIC DNA]</scope>
    <source>
        <strain evidence="7 8">Q-1</strain>
    </source>
</reference>
<dbReference type="NCBIfam" id="NF002140">
    <property type="entry name" value="PRK00977.1-4"/>
    <property type="match status" value="1"/>
</dbReference>
<dbReference type="GO" id="GO:0009318">
    <property type="term" value="C:exodeoxyribonuclease VII complex"/>
    <property type="evidence" value="ECO:0007669"/>
    <property type="project" value="UniProtKB-UniRule"/>
</dbReference>
<name>A0A5A7N5P2_9PROT</name>
<comment type="similarity">
    <text evidence="1 6">Belongs to the XseB family.</text>
</comment>
<accession>A0A5A7N5P2</accession>
<gene>
    <name evidence="6 7" type="primary">xseB</name>
    <name evidence="7" type="ORF">JCM17846_13250</name>
</gene>
<dbReference type="GO" id="GO:0008855">
    <property type="term" value="F:exodeoxyribonuclease VII activity"/>
    <property type="evidence" value="ECO:0007669"/>
    <property type="project" value="UniProtKB-UniRule"/>
</dbReference>
<comment type="catalytic activity">
    <reaction evidence="6">
        <text>Exonucleolytic cleavage in either 5'- to 3'- or 3'- to 5'-direction to yield nucleoside 5'-phosphates.</text>
        <dbReference type="EC" id="3.1.11.6"/>
    </reaction>
</comment>
<keyword evidence="4 6" id="KW-0378">Hydrolase</keyword>
<dbReference type="GO" id="GO:0006308">
    <property type="term" value="P:DNA catabolic process"/>
    <property type="evidence" value="ECO:0007669"/>
    <property type="project" value="UniProtKB-UniRule"/>
</dbReference>
<comment type="function">
    <text evidence="6">Bidirectionally degrades single-stranded DNA into large acid-insoluble oligonucleotides, which are then degraded further into small acid-soluble oligonucleotides.</text>
</comment>
<evidence type="ECO:0000256" key="6">
    <source>
        <dbReference type="HAMAP-Rule" id="MF_00337"/>
    </source>
</evidence>
<sequence>MTKKTDDMPEDIAALAFEDALKELEQIVGRLEQGSVSLEQSIDIYTRGSFLKRHCENKLKRAEERIEKITLNKEGTAGLEAFNDQ</sequence>
<comment type="subcellular location">
    <subcellularLocation>
        <location evidence="6">Cytoplasm</location>
    </subcellularLocation>
</comment>
<evidence type="ECO:0000256" key="4">
    <source>
        <dbReference type="ARBA" id="ARBA00022801"/>
    </source>
</evidence>
<keyword evidence="8" id="KW-1185">Reference proteome</keyword>
<dbReference type="Gene3D" id="1.10.287.1040">
    <property type="entry name" value="Exonuclease VII, small subunit"/>
    <property type="match status" value="1"/>
</dbReference>
<dbReference type="PANTHER" id="PTHR34137:SF1">
    <property type="entry name" value="EXODEOXYRIBONUCLEASE 7 SMALL SUBUNIT"/>
    <property type="match status" value="1"/>
</dbReference>
<organism evidence="7 8">
    <name type="scientific">Iodidimonas nitroreducens</name>
    <dbReference type="NCBI Taxonomy" id="1236968"/>
    <lineage>
        <taxon>Bacteria</taxon>
        <taxon>Pseudomonadati</taxon>
        <taxon>Pseudomonadota</taxon>
        <taxon>Alphaproteobacteria</taxon>
        <taxon>Iodidimonadales</taxon>
        <taxon>Iodidimonadaceae</taxon>
        <taxon>Iodidimonas</taxon>
    </lineage>
</organism>
<dbReference type="GO" id="GO:0005829">
    <property type="term" value="C:cytosol"/>
    <property type="evidence" value="ECO:0007669"/>
    <property type="project" value="TreeGrafter"/>
</dbReference>
<dbReference type="SUPFAM" id="SSF116842">
    <property type="entry name" value="XseB-like"/>
    <property type="match status" value="1"/>
</dbReference>
<proteinExistence type="inferred from homology"/>
<dbReference type="InterPro" id="IPR003761">
    <property type="entry name" value="Exonuc_VII_S"/>
</dbReference>
<evidence type="ECO:0000256" key="1">
    <source>
        <dbReference type="ARBA" id="ARBA00009998"/>
    </source>
</evidence>
<dbReference type="PANTHER" id="PTHR34137">
    <property type="entry name" value="EXODEOXYRIBONUCLEASE 7 SMALL SUBUNIT"/>
    <property type="match status" value="1"/>
</dbReference>